<dbReference type="GO" id="GO:0020037">
    <property type="term" value="F:heme binding"/>
    <property type="evidence" value="ECO:0007669"/>
    <property type="project" value="InterPro"/>
</dbReference>
<keyword evidence="3 6" id="KW-0479">Metal-binding</keyword>
<dbReference type="RefSeq" id="WP_115662275.1">
    <property type="nucleotide sequence ID" value="NZ_JAYMSA010000011.1"/>
</dbReference>
<evidence type="ECO:0000256" key="6">
    <source>
        <dbReference type="PROSITE-ProRule" id="PRU00433"/>
    </source>
</evidence>
<dbReference type="PANTHER" id="PTHR33751:SF9">
    <property type="entry name" value="CYTOCHROME C4"/>
    <property type="match status" value="1"/>
</dbReference>
<dbReference type="SUPFAM" id="SSF46626">
    <property type="entry name" value="Cytochrome c"/>
    <property type="match status" value="2"/>
</dbReference>
<keyword evidence="2 6" id="KW-0349">Heme</keyword>
<dbReference type="Proteomes" id="UP000255505">
    <property type="component" value="Chromosome I"/>
</dbReference>
<keyword evidence="7" id="KW-0812">Transmembrane</keyword>
<organism evidence="8 9">
    <name type="scientific">Cupriavidus taiwanensis</name>
    <dbReference type="NCBI Taxonomy" id="164546"/>
    <lineage>
        <taxon>Bacteria</taxon>
        <taxon>Pseudomonadati</taxon>
        <taxon>Pseudomonadota</taxon>
        <taxon>Betaproteobacteria</taxon>
        <taxon>Burkholderiales</taxon>
        <taxon>Burkholderiaceae</taxon>
        <taxon>Cupriavidus</taxon>
    </lineage>
</organism>
<dbReference type="InterPro" id="IPR009056">
    <property type="entry name" value="Cyt_c-like_dom"/>
</dbReference>
<evidence type="ECO:0000256" key="2">
    <source>
        <dbReference type="ARBA" id="ARBA00022617"/>
    </source>
</evidence>
<dbReference type="Pfam" id="PF00034">
    <property type="entry name" value="Cytochrom_C"/>
    <property type="match status" value="2"/>
</dbReference>
<protein>
    <submittedName>
        <fullName evidence="8">Cytochrome c class I</fullName>
    </submittedName>
</protein>
<keyword evidence="7" id="KW-0472">Membrane</keyword>
<dbReference type="AlphaFoldDB" id="A0A375GWI9"/>
<dbReference type="InterPro" id="IPR036909">
    <property type="entry name" value="Cyt_c-like_dom_sf"/>
</dbReference>
<evidence type="ECO:0000256" key="3">
    <source>
        <dbReference type="ARBA" id="ARBA00022723"/>
    </source>
</evidence>
<evidence type="ECO:0000256" key="1">
    <source>
        <dbReference type="ARBA" id="ARBA00022448"/>
    </source>
</evidence>
<dbReference type="GO" id="GO:0046872">
    <property type="term" value="F:metal ion binding"/>
    <property type="evidence" value="ECO:0007669"/>
    <property type="project" value="UniProtKB-KW"/>
</dbReference>
<accession>A0A375GWI9</accession>
<evidence type="ECO:0000256" key="7">
    <source>
        <dbReference type="SAM" id="Phobius"/>
    </source>
</evidence>
<keyword evidence="5 6" id="KW-0408">Iron</keyword>
<reference evidence="8 9" key="1">
    <citation type="submission" date="2018-01" db="EMBL/GenBank/DDBJ databases">
        <authorList>
            <person name="Gaut B.S."/>
            <person name="Morton B.R."/>
            <person name="Clegg M.T."/>
            <person name="Duvall M.R."/>
        </authorList>
    </citation>
    <scope>NUCLEOTIDE SEQUENCE [LARGE SCALE GENOMIC DNA]</scope>
    <source>
        <strain evidence="8">Cupriavidus taiwanensis LMG 19425</strain>
    </source>
</reference>
<evidence type="ECO:0000313" key="8">
    <source>
        <dbReference type="EMBL" id="SPK72492.1"/>
    </source>
</evidence>
<keyword evidence="4" id="KW-0249">Electron transport</keyword>
<keyword evidence="7" id="KW-1133">Transmembrane helix</keyword>
<proteinExistence type="predicted"/>
<dbReference type="GO" id="GO:0009055">
    <property type="term" value="F:electron transfer activity"/>
    <property type="evidence" value="ECO:0007669"/>
    <property type="project" value="InterPro"/>
</dbReference>
<dbReference type="PROSITE" id="PS51007">
    <property type="entry name" value="CYTC"/>
    <property type="match status" value="2"/>
</dbReference>
<dbReference type="InterPro" id="IPR050597">
    <property type="entry name" value="Cytochrome_c_Oxidase_Subunit"/>
</dbReference>
<dbReference type="EMBL" id="LT991976">
    <property type="protein sequence ID" value="SPK72492.1"/>
    <property type="molecule type" value="Genomic_DNA"/>
</dbReference>
<feature type="transmembrane region" description="Helical" evidence="7">
    <location>
        <begin position="12"/>
        <end position="31"/>
    </location>
</feature>
<keyword evidence="1" id="KW-0813">Transport</keyword>
<dbReference type="Gene3D" id="1.10.760.10">
    <property type="entry name" value="Cytochrome c-like domain"/>
    <property type="match status" value="2"/>
</dbReference>
<evidence type="ECO:0000256" key="5">
    <source>
        <dbReference type="ARBA" id="ARBA00023004"/>
    </source>
</evidence>
<name>A0A375GWI9_9BURK</name>
<evidence type="ECO:0000313" key="9">
    <source>
        <dbReference type="Proteomes" id="UP000255505"/>
    </source>
</evidence>
<evidence type="ECO:0000256" key="4">
    <source>
        <dbReference type="ARBA" id="ARBA00022982"/>
    </source>
</evidence>
<gene>
    <name evidence="8" type="ORF">CT19425_70192</name>
</gene>
<dbReference type="PANTHER" id="PTHR33751">
    <property type="entry name" value="CBB3-TYPE CYTOCHROME C OXIDASE SUBUNIT FIXP"/>
    <property type="match status" value="1"/>
</dbReference>
<sequence>MSAHHNPIGNKSVLALVVLTVVLALVGFIWLPSVQGDFSARGVWDAICRAAGAPASWNSQGTSRNSHIATNVVLDRSMAHAAPADVIGRGATLALNNCTMCHGARGMSASNAPNLAGQYPEVVVKQLQDYKSGKRGSAIMESLARNLSERDITDLAAYYASLPKARTAPTTYDESLPPLVRVGDPLRNIAPCISCHGGVDQKFGAPWLEGMPHDYLTTELRAFRNGQRRNDAEGQMRNMARAMTDKEIEEVAGFYARKAATEGQ</sequence>